<gene>
    <name evidence="2" type="ORF">FHS22_000724</name>
</gene>
<dbReference type="Gene3D" id="2.40.10.10">
    <property type="entry name" value="Trypsin-like serine proteases"/>
    <property type="match status" value="2"/>
</dbReference>
<proteinExistence type="predicted"/>
<feature type="chain" id="PRO_5032347271" description="V8-like Glu-specific endopeptidase" evidence="1">
    <location>
        <begin position="29"/>
        <end position="383"/>
    </location>
</feature>
<comment type="caution">
    <text evidence="2">The sequence shown here is derived from an EMBL/GenBank/DDBJ whole genome shotgun (WGS) entry which is preliminary data.</text>
</comment>
<dbReference type="SUPFAM" id="SSF50494">
    <property type="entry name" value="Trypsin-like serine proteases"/>
    <property type="match status" value="1"/>
</dbReference>
<evidence type="ECO:0008006" key="4">
    <source>
        <dbReference type="Google" id="ProtNLM"/>
    </source>
</evidence>
<evidence type="ECO:0000313" key="3">
    <source>
        <dbReference type="Proteomes" id="UP000562352"/>
    </source>
</evidence>
<organism evidence="2 3">
    <name type="scientific">Planomonospora venezuelensis</name>
    <dbReference type="NCBI Taxonomy" id="1999"/>
    <lineage>
        <taxon>Bacteria</taxon>
        <taxon>Bacillati</taxon>
        <taxon>Actinomycetota</taxon>
        <taxon>Actinomycetes</taxon>
        <taxon>Streptosporangiales</taxon>
        <taxon>Streptosporangiaceae</taxon>
        <taxon>Planomonospora</taxon>
    </lineage>
</organism>
<feature type="signal peptide" evidence="1">
    <location>
        <begin position="1"/>
        <end position="28"/>
    </location>
</feature>
<sequence>MKRALFPLGGAALAVGLLATCLAGTAQAADVWADDPMTAAGADALAVVDFWASAGNAALVRAVPVDGEWNAPAMTPGGDYTPDGAPGTVAGAHEVGYVPDTGGTTQTRLPRTIGKVFFLDHEGRERWCSATSVHSAHRNVVSTAAHCVHNPAAGGQVMGKWVFVPGYYQGKAPWGIYVGKQAWTHRDFDTVKDHDRDYAFVNVHNGVRLTGTAQATQAEYDAHTGSKWIQNGRYHIAAAQDTGRLGDAVGGQGLAWNQQDVDRTIYAFAYPAGPNPDGSRPYTGVTPKWSYGRVSRNAYTSPARGIQEHMTLKSGFTPGADGGPFLERYSNAERLGYVNGVVSVFADQDRNGRYDLITSAYFDGETAAVYQKAAEVSSGPVTG</sequence>
<dbReference type="EMBL" id="JACHJJ010000002">
    <property type="protein sequence ID" value="MBB5961467.1"/>
    <property type="molecule type" value="Genomic_DNA"/>
</dbReference>
<dbReference type="AlphaFoldDB" id="A0A841CZQ5"/>
<keyword evidence="3" id="KW-1185">Reference proteome</keyword>
<dbReference type="Proteomes" id="UP000562352">
    <property type="component" value="Unassembled WGS sequence"/>
</dbReference>
<evidence type="ECO:0000313" key="2">
    <source>
        <dbReference type="EMBL" id="MBB5961467.1"/>
    </source>
</evidence>
<reference evidence="2 3" key="1">
    <citation type="submission" date="2020-08" db="EMBL/GenBank/DDBJ databases">
        <title>Genomic Encyclopedia of Type Strains, Phase III (KMG-III): the genomes of soil and plant-associated and newly described type strains.</title>
        <authorList>
            <person name="Whitman W."/>
        </authorList>
    </citation>
    <scope>NUCLEOTIDE SEQUENCE [LARGE SCALE GENOMIC DNA]</scope>
    <source>
        <strain evidence="2 3">CECT 3303</strain>
    </source>
</reference>
<evidence type="ECO:0000256" key="1">
    <source>
        <dbReference type="SAM" id="SignalP"/>
    </source>
</evidence>
<dbReference type="RefSeq" id="WP_184938388.1">
    <property type="nucleotide sequence ID" value="NZ_BAAAWZ010000001.1"/>
</dbReference>
<protein>
    <recommendedName>
        <fullName evidence="4">V8-like Glu-specific endopeptidase</fullName>
    </recommendedName>
</protein>
<name>A0A841CZQ5_PLAVE</name>
<accession>A0A841CZQ5</accession>
<dbReference type="InterPro" id="IPR009003">
    <property type="entry name" value="Peptidase_S1_PA"/>
</dbReference>
<dbReference type="InterPro" id="IPR043504">
    <property type="entry name" value="Peptidase_S1_PA_chymotrypsin"/>
</dbReference>
<keyword evidence="1" id="KW-0732">Signal</keyword>